<accession>A0A8J4XEC5</accession>
<proteinExistence type="predicted"/>
<dbReference type="EMBL" id="QNUK01000040">
    <property type="protein sequence ID" value="KAF5905748.1"/>
    <property type="molecule type" value="Genomic_DNA"/>
</dbReference>
<evidence type="ECO:0000313" key="2">
    <source>
        <dbReference type="Proteomes" id="UP000727407"/>
    </source>
</evidence>
<gene>
    <name evidence="1" type="ORF">DAT39_004455</name>
</gene>
<protein>
    <submittedName>
        <fullName evidence="1">Uncharacterized protein</fullName>
    </submittedName>
</protein>
<dbReference type="AlphaFoldDB" id="A0A8J4XEC5"/>
<organism evidence="1 2">
    <name type="scientific">Clarias magur</name>
    <name type="common">Asian catfish</name>
    <name type="synonym">Macropteronotus magur</name>
    <dbReference type="NCBI Taxonomy" id="1594786"/>
    <lineage>
        <taxon>Eukaryota</taxon>
        <taxon>Metazoa</taxon>
        <taxon>Chordata</taxon>
        <taxon>Craniata</taxon>
        <taxon>Vertebrata</taxon>
        <taxon>Euteleostomi</taxon>
        <taxon>Actinopterygii</taxon>
        <taxon>Neopterygii</taxon>
        <taxon>Teleostei</taxon>
        <taxon>Ostariophysi</taxon>
        <taxon>Siluriformes</taxon>
        <taxon>Clariidae</taxon>
        <taxon>Clarias</taxon>
    </lineage>
</organism>
<keyword evidence="2" id="KW-1185">Reference proteome</keyword>
<evidence type="ECO:0000313" key="1">
    <source>
        <dbReference type="EMBL" id="KAF5905748.1"/>
    </source>
</evidence>
<dbReference type="Proteomes" id="UP000727407">
    <property type="component" value="Unassembled WGS sequence"/>
</dbReference>
<sequence>MEIKQRRAAYCSTVARHTIRAGVTESRVPECQSRSSATAVVQRTHTVPLL</sequence>
<reference evidence="1" key="1">
    <citation type="submission" date="2020-07" db="EMBL/GenBank/DDBJ databases">
        <title>Clarias magur genome sequencing, assembly and annotation.</title>
        <authorList>
            <person name="Kushwaha B."/>
            <person name="Kumar R."/>
            <person name="Das P."/>
            <person name="Joshi C.G."/>
            <person name="Kumar D."/>
            <person name="Nagpure N.S."/>
            <person name="Pandey M."/>
            <person name="Agarwal S."/>
            <person name="Srivastava S."/>
            <person name="Singh M."/>
            <person name="Sahoo L."/>
            <person name="Jayasankar P."/>
            <person name="Meher P.K."/>
            <person name="Koringa P.G."/>
            <person name="Iquebal M.A."/>
            <person name="Das S.P."/>
            <person name="Bit A."/>
            <person name="Patnaik S."/>
            <person name="Patel N."/>
            <person name="Shah T.M."/>
            <person name="Hinsu A."/>
            <person name="Jena J.K."/>
        </authorList>
    </citation>
    <scope>NUCLEOTIDE SEQUENCE</scope>
    <source>
        <strain evidence="1">CIFAMagur01</strain>
        <tissue evidence="1">Testis</tissue>
    </source>
</reference>
<name>A0A8J4XEC5_CLAMG</name>
<comment type="caution">
    <text evidence="1">The sequence shown here is derived from an EMBL/GenBank/DDBJ whole genome shotgun (WGS) entry which is preliminary data.</text>
</comment>